<evidence type="ECO:0000313" key="1">
    <source>
        <dbReference type="EMBL" id="KZT63149.1"/>
    </source>
</evidence>
<evidence type="ECO:0000313" key="2">
    <source>
        <dbReference type="Proteomes" id="UP000076727"/>
    </source>
</evidence>
<keyword evidence="2" id="KW-1185">Reference proteome</keyword>
<dbReference type="Proteomes" id="UP000076727">
    <property type="component" value="Unassembled WGS sequence"/>
</dbReference>
<proteinExistence type="predicted"/>
<dbReference type="EMBL" id="KV429234">
    <property type="protein sequence ID" value="KZT63149.1"/>
    <property type="molecule type" value="Genomic_DNA"/>
</dbReference>
<gene>
    <name evidence="1" type="ORF">DAEQUDRAFT_770870</name>
</gene>
<reference evidence="1 2" key="1">
    <citation type="journal article" date="2016" name="Mol. Biol. Evol.">
        <title>Comparative Genomics of Early-Diverging Mushroom-Forming Fungi Provides Insights into the Origins of Lignocellulose Decay Capabilities.</title>
        <authorList>
            <person name="Nagy L.G."/>
            <person name="Riley R."/>
            <person name="Tritt A."/>
            <person name="Adam C."/>
            <person name="Daum C."/>
            <person name="Floudas D."/>
            <person name="Sun H."/>
            <person name="Yadav J.S."/>
            <person name="Pangilinan J."/>
            <person name="Larsson K.H."/>
            <person name="Matsuura K."/>
            <person name="Barry K."/>
            <person name="Labutti K."/>
            <person name="Kuo R."/>
            <person name="Ohm R.A."/>
            <person name="Bhattacharya S.S."/>
            <person name="Shirouzu T."/>
            <person name="Yoshinaga Y."/>
            <person name="Martin F.M."/>
            <person name="Grigoriev I.V."/>
            <person name="Hibbett D.S."/>
        </authorList>
    </citation>
    <scope>NUCLEOTIDE SEQUENCE [LARGE SCALE GENOMIC DNA]</scope>
    <source>
        <strain evidence="1 2">L-15889</strain>
    </source>
</reference>
<name>A0A165KHP4_9APHY</name>
<accession>A0A165KHP4</accession>
<sequence length="354" mass="40031">MSLSQRTIKQLSSARDDEIEDLVDSREDLNDEAAAGESVAALPEWALRGRQIEVHVRSNKYTSTPVVAAREAIAGYDKILGGGSKKLHMNLAREILGGDSWNSNSEWASLLDATKKPKMRQWEWKLVRSVRDTVLLRKMKNDKTTSWAWYDQWGFGFTRGFLRSSLTRPDLREGVRWLIAIRTHWFPTVERRWKAIKATGKEPRFSKDCCPLCKAVVTPGWEWAHLMIQCTYRPVEKARKVHLRQVIRGIRDELADVREIEVELAGIRGVNDGTPIGGAVAICLAGGTVGREFGLSFTNGYGQGELLSVKARSYGFVYAASFLTEVAVWYARGVDLPAYIRLDEEVRALRLQDF</sequence>
<organism evidence="1 2">
    <name type="scientific">Daedalea quercina L-15889</name>
    <dbReference type="NCBI Taxonomy" id="1314783"/>
    <lineage>
        <taxon>Eukaryota</taxon>
        <taxon>Fungi</taxon>
        <taxon>Dikarya</taxon>
        <taxon>Basidiomycota</taxon>
        <taxon>Agaricomycotina</taxon>
        <taxon>Agaricomycetes</taxon>
        <taxon>Polyporales</taxon>
        <taxon>Fomitopsis</taxon>
    </lineage>
</organism>
<protein>
    <submittedName>
        <fullName evidence="1">Uncharacterized protein</fullName>
    </submittedName>
</protein>
<dbReference type="AlphaFoldDB" id="A0A165KHP4"/>
<dbReference type="STRING" id="1314783.A0A165KHP4"/>
<dbReference type="OrthoDB" id="3269595at2759"/>